<evidence type="ECO:0000313" key="2">
    <source>
        <dbReference type="EMBL" id="MEL1246030.1"/>
    </source>
</evidence>
<dbReference type="Proteomes" id="UP001464555">
    <property type="component" value="Unassembled WGS sequence"/>
</dbReference>
<gene>
    <name evidence="2" type="ORF">AAEO56_17280</name>
</gene>
<keyword evidence="3" id="KW-1185">Reference proteome</keyword>
<proteinExistence type="predicted"/>
<accession>A0ABU9I0T2</accession>
<dbReference type="RefSeq" id="WP_341698325.1">
    <property type="nucleotide sequence ID" value="NZ_JBBYHR010000011.1"/>
</dbReference>
<protein>
    <recommendedName>
        <fullName evidence="4">Chain length determinant protein</fullName>
    </recommendedName>
</protein>
<organism evidence="2 3">
    <name type="scientific">Flavobacterium arundinis</name>
    <dbReference type="NCBI Taxonomy" id="3139143"/>
    <lineage>
        <taxon>Bacteria</taxon>
        <taxon>Pseudomonadati</taxon>
        <taxon>Bacteroidota</taxon>
        <taxon>Flavobacteriia</taxon>
        <taxon>Flavobacteriales</taxon>
        <taxon>Flavobacteriaceae</taxon>
        <taxon>Flavobacterium</taxon>
    </lineage>
</organism>
<evidence type="ECO:0008006" key="4">
    <source>
        <dbReference type="Google" id="ProtNLM"/>
    </source>
</evidence>
<keyword evidence="1" id="KW-0472">Membrane</keyword>
<feature type="transmembrane region" description="Helical" evidence="1">
    <location>
        <begin position="44"/>
        <end position="61"/>
    </location>
</feature>
<dbReference type="EMBL" id="JBBYHR010000011">
    <property type="protein sequence ID" value="MEL1246030.1"/>
    <property type="molecule type" value="Genomic_DNA"/>
</dbReference>
<comment type="caution">
    <text evidence="2">The sequence shown here is derived from an EMBL/GenBank/DDBJ whole genome shotgun (WGS) entry which is preliminary data.</text>
</comment>
<keyword evidence="1" id="KW-0812">Transmembrane</keyword>
<evidence type="ECO:0000313" key="3">
    <source>
        <dbReference type="Proteomes" id="UP001464555"/>
    </source>
</evidence>
<reference evidence="2 3" key="1">
    <citation type="submission" date="2024-04" db="EMBL/GenBank/DDBJ databases">
        <title>Flavobacterium sp. DGU11 16S ribosomal RNA gene Genome sequencing and assembly.</title>
        <authorList>
            <person name="Park S."/>
        </authorList>
    </citation>
    <scope>NUCLEOTIDE SEQUENCE [LARGE SCALE GENOMIC DNA]</scope>
    <source>
        <strain evidence="2 3">DGU11</strain>
    </source>
</reference>
<keyword evidence="1" id="KW-1133">Transmembrane helix</keyword>
<sequence length="335" mass="38538">MANQTNNDPDREIDLSEVSAKVKGYFTRVNDSFFDGILFIKRNIILIAGIVLVGAGLGFYLDMGPKTYSNKVIVHPNFQSVDYLYEAVEGINLKIKQRDTLFLKSIGIKKPKRFLKIEIEPLIDIYNFMNQSENDQKEDRDRKMDVFKLIAEDGDMKEILKDPTTSKNYDNHLIEIISKEKTKQSDIVDPVMAYLNSNPYFKRIQEEQINNVNIKLAANDSVIKQVDKILSYIVNPGKSPGANTMYYSDNSQLGDVLQFKNAILAEQARLRINKANYTEIFKDRGILLNEKSSDVVSGNMKFIIPVLFLIFFVILVLFRSYYRSQINKRKIVITE</sequence>
<feature type="transmembrane region" description="Helical" evidence="1">
    <location>
        <begin position="302"/>
        <end position="322"/>
    </location>
</feature>
<evidence type="ECO:0000256" key="1">
    <source>
        <dbReference type="SAM" id="Phobius"/>
    </source>
</evidence>
<name>A0ABU9I0T2_9FLAO</name>